<keyword evidence="1" id="KW-0812">Transmembrane</keyword>
<keyword evidence="3" id="KW-1185">Reference proteome</keyword>
<protein>
    <submittedName>
        <fullName evidence="2">Uncharacterized protein</fullName>
    </submittedName>
</protein>
<feature type="transmembrane region" description="Helical" evidence="1">
    <location>
        <begin position="95"/>
        <end position="124"/>
    </location>
</feature>
<comment type="caution">
    <text evidence="2">The sequence shown here is derived from an EMBL/GenBank/DDBJ whole genome shotgun (WGS) entry which is preliminary data.</text>
</comment>
<gene>
    <name evidence="2" type="ORF">M23134_02118</name>
</gene>
<evidence type="ECO:0000256" key="1">
    <source>
        <dbReference type="SAM" id="Phobius"/>
    </source>
</evidence>
<keyword evidence="1" id="KW-1133">Transmembrane helix</keyword>
<keyword evidence="1" id="KW-0472">Membrane</keyword>
<organism evidence="2 3">
    <name type="scientific">Microscilla marina ATCC 23134</name>
    <dbReference type="NCBI Taxonomy" id="313606"/>
    <lineage>
        <taxon>Bacteria</taxon>
        <taxon>Pseudomonadati</taxon>
        <taxon>Bacteroidota</taxon>
        <taxon>Cytophagia</taxon>
        <taxon>Cytophagales</taxon>
        <taxon>Microscillaceae</taxon>
        <taxon>Microscilla</taxon>
    </lineage>
</organism>
<evidence type="ECO:0000313" key="3">
    <source>
        <dbReference type="Proteomes" id="UP000004095"/>
    </source>
</evidence>
<sequence>MISDLNLEEKAHKLWHEFSPEGEDSFWQDYEKYLIDAQQQQYNWSKLSLKVGTQTDGTPPTTHTGKAVLAHHQTTSRFYEKRSLFIRFLAKCRSLWTLILIVFIVSFIFKWLILSGLSMALLFLSNFARESNLLELRAHELIIRSVSPETVEHHRFYLKEIDQVSLGFNPFYDKYTLNVKTNRNEKSFAYNLSAKDHQRFYDALRMYKVYVAQWNYPAV</sequence>
<name>A1ZCT7_MICM2</name>
<dbReference type="EMBL" id="AAWS01000001">
    <property type="protein sequence ID" value="EAY32089.1"/>
    <property type="molecule type" value="Genomic_DNA"/>
</dbReference>
<reference evidence="2 3" key="1">
    <citation type="submission" date="2007-01" db="EMBL/GenBank/DDBJ databases">
        <authorList>
            <person name="Haygood M."/>
            <person name="Podell S."/>
            <person name="Anderson C."/>
            <person name="Hopkinson B."/>
            <person name="Roe K."/>
            <person name="Barbeau K."/>
            <person name="Gaasterland T."/>
            <person name="Ferriera S."/>
            <person name="Johnson J."/>
            <person name="Kravitz S."/>
            <person name="Beeson K."/>
            <person name="Sutton G."/>
            <person name="Rogers Y.-H."/>
            <person name="Friedman R."/>
            <person name="Frazier M."/>
            <person name="Venter J.C."/>
        </authorList>
    </citation>
    <scope>NUCLEOTIDE SEQUENCE [LARGE SCALE GENOMIC DNA]</scope>
    <source>
        <strain evidence="2 3">ATCC 23134</strain>
    </source>
</reference>
<evidence type="ECO:0000313" key="2">
    <source>
        <dbReference type="EMBL" id="EAY32089.1"/>
    </source>
</evidence>
<accession>A1ZCT7</accession>
<dbReference type="AlphaFoldDB" id="A1ZCT7"/>
<dbReference type="RefSeq" id="WP_002693065.1">
    <property type="nucleotide sequence ID" value="NZ_AAWS01000001.1"/>
</dbReference>
<dbReference type="Proteomes" id="UP000004095">
    <property type="component" value="Unassembled WGS sequence"/>
</dbReference>
<proteinExistence type="predicted"/>